<dbReference type="InterPro" id="IPR003598">
    <property type="entry name" value="Ig_sub2"/>
</dbReference>
<dbReference type="FunFam" id="2.60.40.10:FF:000641">
    <property type="entry name" value="Intercellular adhesion molecule 1"/>
    <property type="match status" value="1"/>
</dbReference>
<dbReference type="GO" id="GO:0007155">
    <property type="term" value="P:cell adhesion"/>
    <property type="evidence" value="ECO:0007669"/>
    <property type="project" value="InterPro"/>
</dbReference>
<dbReference type="GO" id="GO:0005886">
    <property type="term" value="C:plasma membrane"/>
    <property type="evidence" value="ECO:0007669"/>
    <property type="project" value="TreeGrafter"/>
</dbReference>
<proteinExistence type="predicted"/>
<dbReference type="Gene3D" id="2.60.40.10">
    <property type="entry name" value="Immunoglobulins"/>
    <property type="match status" value="1"/>
</dbReference>
<dbReference type="PROSITE" id="PS50835">
    <property type="entry name" value="IG_LIKE"/>
    <property type="match status" value="1"/>
</dbReference>
<dbReference type="Proteomes" id="UP000572325">
    <property type="component" value="Unassembled WGS sequence"/>
</dbReference>
<dbReference type="SMART" id="SM00408">
    <property type="entry name" value="IGc2"/>
    <property type="match status" value="1"/>
</dbReference>
<protein>
    <submittedName>
        <fullName evidence="2">ICAM5 protein</fullName>
    </submittedName>
</protein>
<feature type="non-terminal residue" evidence="2">
    <location>
        <position position="137"/>
    </location>
</feature>
<dbReference type="InterPro" id="IPR047012">
    <property type="entry name" value="ICAM_VCAM"/>
</dbReference>
<evidence type="ECO:0000313" key="3">
    <source>
        <dbReference type="Proteomes" id="UP000572325"/>
    </source>
</evidence>
<gene>
    <name evidence="2" type="primary">Icam5</name>
    <name evidence="2" type="ORF">STEDEN_R15074</name>
</gene>
<dbReference type="PANTHER" id="PTHR13771">
    <property type="entry name" value="INTERCELLULAR ADHESION MOLECULE"/>
    <property type="match status" value="1"/>
</dbReference>
<dbReference type="GO" id="GO:0005178">
    <property type="term" value="F:integrin binding"/>
    <property type="evidence" value="ECO:0007669"/>
    <property type="project" value="InterPro"/>
</dbReference>
<evidence type="ECO:0000313" key="2">
    <source>
        <dbReference type="EMBL" id="NXI29609.1"/>
    </source>
</evidence>
<feature type="non-terminal residue" evidence="2">
    <location>
        <position position="1"/>
    </location>
</feature>
<reference evidence="2 3" key="1">
    <citation type="submission" date="2019-09" db="EMBL/GenBank/DDBJ databases">
        <title>Bird 10,000 Genomes (B10K) Project - Family phase.</title>
        <authorList>
            <person name="Zhang G."/>
        </authorList>
    </citation>
    <scope>NUCLEOTIDE SEQUENCE [LARGE SCALE GENOMIC DNA]</scope>
    <source>
        <strain evidence="2">B10K-DU-001-27</strain>
        <tissue evidence="2">Muscle</tissue>
    </source>
</reference>
<dbReference type="PANTHER" id="PTHR13771:SF9">
    <property type="entry name" value="INTERCELLULAR ADHESION MOLECULE 5"/>
    <property type="match status" value="1"/>
</dbReference>
<comment type="caution">
    <text evidence="2">The sequence shown here is derived from an EMBL/GenBank/DDBJ whole genome shotgun (WGS) entry which is preliminary data.</text>
</comment>
<feature type="domain" description="Ig-like" evidence="1">
    <location>
        <begin position="58"/>
        <end position="132"/>
    </location>
</feature>
<dbReference type="InterPro" id="IPR036179">
    <property type="entry name" value="Ig-like_dom_sf"/>
</dbReference>
<name>A0A7K9S099_9PASS</name>
<evidence type="ECO:0000259" key="1">
    <source>
        <dbReference type="PROSITE" id="PS50835"/>
    </source>
</evidence>
<sequence length="137" mass="15417">YPTFSLPLSHFFLPFPHPHPDISCPFIPPYSRISLPLIPPIPDFSSSSPFFSPQTVKPHLDTLSCPTHQNWTEGQEETLKCRAGGRPRPQIVCSKDGDPLDTESSHRAHRDHAGVYRCRATNELGTVERNVTIWVTC</sequence>
<dbReference type="Pfam" id="PF13895">
    <property type="entry name" value="Ig_2"/>
    <property type="match status" value="1"/>
</dbReference>
<dbReference type="SUPFAM" id="SSF48726">
    <property type="entry name" value="Immunoglobulin"/>
    <property type="match status" value="1"/>
</dbReference>
<keyword evidence="3" id="KW-1185">Reference proteome</keyword>
<dbReference type="InterPro" id="IPR013783">
    <property type="entry name" value="Ig-like_fold"/>
</dbReference>
<dbReference type="EMBL" id="VWZU01013608">
    <property type="protein sequence ID" value="NXI29609.1"/>
    <property type="molecule type" value="Genomic_DNA"/>
</dbReference>
<dbReference type="InterPro" id="IPR007110">
    <property type="entry name" value="Ig-like_dom"/>
</dbReference>
<dbReference type="AlphaFoldDB" id="A0A7K9S099"/>
<organism evidence="2 3">
    <name type="scientific">Sterrhoptilus dennistouni</name>
    <dbReference type="NCBI Taxonomy" id="2585820"/>
    <lineage>
        <taxon>Eukaryota</taxon>
        <taxon>Metazoa</taxon>
        <taxon>Chordata</taxon>
        <taxon>Craniata</taxon>
        <taxon>Vertebrata</taxon>
        <taxon>Euteleostomi</taxon>
        <taxon>Archelosauria</taxon>
        <taxon>Archosauria</taxon>
        <taxon>Dinosauria</taxon>
        <taxon>Saurischia</taxon>
        <taxon>Theropoda</taxon>
        <taxon>Coelurosauria</taxon>
        <taxon>Aves</taxon>
        <taxon>Neognathae</taxon>
        <taxon>Neoaves</taxon>
        <taxon>Telluraves</taxon>
        <taxon>Australaves</taxon>
        <taxon>Passeriformes</taxon>
        <taxon>Sylvioidea</taxon>
        <taxon>Zosteropidae</taxon>
        <taxon>Sterrhoptilus</taxon>
    </lineage>
</organism>
<accession>A0A7K9S099</accession>